<dbReference type="EMBL" id="FQ312005">
    <property type="protein sequence ID" value="CBW28006.1"/>
    <property type="molecule type" value="Genomic_DNA"/>
</dbReference>
<dbReference type="InterPro" id="IPR010970">
    <property type="entry name" value="Cys_dSase_SufS"/>
</dbReference>
<evidence type="ECO:0000256" key="5">
    <source>
        <dbReference type="ARBA" id="ARBA00021850"/>
    </source>
</evidence>
<keyword evidence="7" id="KW-0663">Pyridoxal phosphate</keyword>
<evidence type="ECO:0000256" key="3">
    <source>
        <dbReference type="ARBA" id="ARBA00010447"/>
    </source>
</evidence>
<dbReference type="Gene3D" id="3.90.1150.10">
    <property type="entry name" value="Aspartate Aminotransferase, domain 1"/>
    <property type="match status" value="1"/>
</dbReference>
<dbReference type="GO" id="GO:0031071">
    <property type="term" value="F:cysteine desulfurase activity"/>
    <property type="evidence" value="ECO:0007669"/>
    <property type="project" value="UniProtKB-EC"/>
</dbReference>
<dbReference type="InterPro" id="IPR015424">
    <property type="entry name" value="PyrdxlP-dep_Trfase"/>
</dbReference>
<dbReference type="InterPro" id="IPR015422">
    <property type="entry name" value="PyrdxlP-dep_Trfase_small"/>
</dbReference>
<dbReference type="Gene3D" id="3.40.640.10">
    <property type="entry name" value="Type I PLP-dependent aspartate aminotransferase-like (Major domain)"/>
    <property type="match status" value="1"/>
</dbReference>
<dbReference type="GO" id="GO:0030170">
    <property type="term" value="F:pyridoxal phosphate binding"/>
    <property type="evidence" value="ECO:0007669"/>
    <property type="project" value="InterPro"/>
</dbReference>
<comment type="catalytic activity">
    <reaction evidence="8">
        <text>(sulfur carrier)-H + L-cysteine = (sulfur carrier)-SH + L-alanine</text>
        <dbReference type="Rhea" id="RHEA:43892"/>
        <dbReference type="Rhea" id="RHEA-COMP:14737"/>
        <dbReference type="Rhea" id="RHEA-COMP:14739"/>
        <dbReference type="ChEBI" id="CHEBI:29917"/>
        <dbReference type="ChEBI" id="CHEBI:35235"/>
        <dbReference type="ChEBI" id="CHEBI:57972"/>
        <dbReference type="ChEBI" id="CHEBI:64428"/>
        <dbReference type="EC" id="2.8.1.7"/>
    </reaction>
</comment>
<dbReference type="GO" id="GO:0016829">
    <property type="term" value="F:lyase activity"/>
    <property type="evidence" value="ECO:0007669"/>
    <property type="project" value="UniProtKB-KW"/>
</dbReference>
<dbReference type="KEGG" id="bmx:BMS_3256"/>
<dbReference type="PANTHER" id="PTHR43586:SF8">
    <property type="entry name" value="CYSTEINE DESULFURASE 1, CHLOROPLASTIC"/>
    <property type="match status" value="1"/>
</dbReference>
<evidence type="ECO:0000313" key="11">
    <source>
        <dbReference type="Proteomes" id="UP000008963"/>
    </source>
</evidence>
<evidence type="ECO:0000256" key="7">
    <source>
        <dbReference type="ARBA" id="ARBA00022898"/>
    </source>
</evidence>
<dbReference type="InterPro" id="IPR000192">
    <property type="entry name" value="Aminotrans_V_dom"/>
</dbReference>
<evidence type="ECO:0000256" key="2">
    <source>
        <dbReference type="ARBA" id="ARBA00002824"/>
    </source>
</evidence>
<reference evidence="11" key="1">
    <citation type="journal article" date="2013" name="ISME J.">
        <title>A small predatory core genome in the divergent marine Bacteriovorax marinus SJ and the terrestrial Bdellovibrio bacteriovorus.</title>
        <authorList>
            <person name="Crossman L.C."/>
            <person name="Chen H."/>
            <person name="Cerdeno-Tarraga A.M."/>
            <person name="Brooks K."/>
            <person name="Quail M.A."/>
            <person name="Pineiro S.A."/>
            <person name="Hobley L."/>
            <person name="Sockett R.E."/>
            <person name="Bentley S.D."/>
            <person name="Parkhill J."/>
            <person name="Williams H.N."/>
            <person name="Stine O.C."/>
        </authorList>
    </citation>
    <scope>NUCLEOTIDE SEQUENCE [LARGE SCALE GENOMIC DNA]</scope>
    <source>
        <strain evidence="11">ATCC BAA-682 / DSM 15412 / SJ</strain>
    </source>
</reference>
<keyword evidence="11" id="KW-1185">Reference proteome</keyword>
<dbReference type="Proteomes" id="UP000008963">
    <property type="component" value="Chromosome"/>
</dbReference>
<dbReference type="EC" id="2.8.1.7" evidence="4"/>
<comment type="cofactor">
    <cofactor evidence="1">
        <name>pyridoxal 5'-phosphate</name>
        <dbReference type="ChEBI" id="CHEBI:597326"/>
    </cofactor>
</comment>
<evidence type="ECO:0000313" key="10">
    <source>
        <dbReference type="EMBL" id="CBW28006.1"/>
    </source>
</evidence>
<gene>
    <name evidence="10" type="ordered locus">BMS_3256</name>
</gene>
<dbReference type="Pfam" id="PF00266">
    <property type="entry name" value="Aminotran_5"/>
    <property type="match status" value="1"/>
</dbReference>
<dbReference type="GO" id="GO:0006534">
    <property type="term" value="P:cysteine metabolic process"/>
    <property type="evidence" value="ECO:0007669"/>
    <property type="project" value="InterPro"/>
</dbReference>
<protein>
    <recommendedName>
        <fullName evidence="5">Probable cysteine desulfurase</fullName>
        <ecNumber evidence="4">2.8.1.7</ecNumber>
    </recommendedName>
</protein>
<dbReference type="PANTHER" id="PTHR43586">
    <property type="entry name" value="CYSTEINE DESULFURASE"/>
    <property type="match status" value="1"/>
</dbReference>
<dbReference type="eggNOG" id="COG0520">
    <property type="taxonomic scope" value="Bacteria"/>
</dbReference>
<dbReference type="RefSeq" id="WP_014245776.1">
    <property type="nucleotide sequence ID" value="NC_016620.1"/>
</dbReference>
<sequence>MKFDPMKIREDFPVYKNNKEFLYFDNACTSLRPQQVISAMNEYYEEHPSCHNRALHLFGVKTTKKYEDSRKTIAKFINAQSEREIVFTRNTTEAINIIAKGINWQVGDRILTTEMEHNSNLLPWQFLTKEKGVELNHISLNKDFDINLEDFERELSEKKYRLVSLHHTSNVTGSSLSVAPLVRMAKKYGALVLLDCAQAMTTSKIDVQELDVDFIAFSFHKCFGPSGVGALFGKESILSSLTPMLYGGETVIDSTYDSCTFSDIPFRFEAGLQNYSGVIGTKACIEYIESIGIQNIKSHLTHLNSILTEFLLSEERVQIIGPRDANLRGGIINFSVEGLDLGQISLVLDKSHRIMVRSGVHCCHSWYHEKELKPSLRVSLGPYNTEDEVLKFIEVIKPIIRYF</sequence>
<dbReference type="CDD" id="cd06453">
    <property type="entry name" value="SufS_like"/>
    <property type="match status" value="1"/>
</dbReference>
<keyword evidence="6" id="KW-0808">Transferase</keyword>
<feature type="domain" description="Aminotransferase class V" evidence="9">
    <location>
        <begin position="23"/>
        <end position="391"/>
    </location>
</feature>
<dbReference type="SUPFAM" id="SSF53383">
    <property type="entry name" value="PLP-dependent transferases"/>
    <property type="match status" value="1"/>
</dbReference>
<evidence type="ECO:0000256" key="1">
    <source>
        <dbReference type="ARBA" id="ARBA00001933"/>
    </source>
</evidence>
<dbReference type="PIRSF" id="PIRSF005572">
    <property type="entry name" value="NifS"/>
    <property type="match status" value="1"/>
</dbReference>
<organism evidence="10 11">
    <name type="scientific">Halobacteriovorax marinus (strain ATCC BAA-682 / DSM 15412 / SJ)</name>
    <name type="common">Bacteriovorax marinus</name>
    <dbReference type="NCBI Taxonomy" id="862908"/>
    <lineage>
        <taxon>Bacteria</taxon>
        <taxon>Pseudomonadati</taxon>
        <taxon>Bdellovibrionota</taxon>
        <taxon>Bacteriovoracia</taxon>
        <taxon>Bacteriovoracales</taxon>
        <taxon>Halobacteriovoraceae</taxon>
        <taxon>Halobacteriovorax</taxon>
    </lineage>
</organism>
<dbReference type="InterPro" id="IPR015421">
    <property type="entry name" value="PyrdxlP-dep_Trfase_major"/>
</dbReference>
<dbReference type="OrthoDB" id="9808002at2"/>
<dbReference type="HOGENOM" id="CLU_003433_2_5_7"/>
<evidence type="ECO:0000259" key="9">
    <source>
        <dbReference type="Pfam" id="PF00266"/>
    </source>
</evidence>
<dbReference type="PATRIC" id="fig|862908.3.peg.3112"/>
<proteinExistence type="inferred from homology"/>
<comment type="function">
    <text evidence="2">Catalyzes the removal of elemental sulfur and selenium atoms from L-cysteine, L-cystine, L-selenocysteine, and L-selenocystine to produce L-alanine.</text>
</comment>
<accession>E1X0I0</accession>
<dbReference type="STRING" id="862908.BMS_3256"/>
<name>E1X0I0_HALMS</name>
<dbReference type="InterPro" id="IPR016454">
    <property type="entry name" value="Cysteine_dSase"/>
</dbReference>
<evidence type="ECO:0000256" key="6">
    <source>
        <dbReference type="ARBA" id="ARBA00022679"/>
    </source>
</evidence>
<dbReference type="AlphaFoldDB" id="E1X0I0"/>
<comment type="similarity">
    <text evidence="3">Belongs to the class-V pyridoxal-phosphate-dependent aminotransferase family. Csd subfamily.</text>
</comment>
<evidence type="ECO:0000256" key="8">
    <source>
        <dbReference type="ARBA" id="ARBA00050776"/>
    </source>
</evidence>
<evidence type="ECO:0000256" key="4">
    <source>
        <dbReference type="ARBA" id="ARBA00012239"/>
    </source>
</evidence>
<keyword evidence="10" id="KW-0456">Lyase</keyword>